<dbReference type="Proteomes" id="UP000002748">
    <property type="component" value="Unassembled WGS sequence"/>
</dbReference>
<gene>
    <name evidence="1" type="ORF">A1Q1_08261</name>
</gene>
<proteinExistence type="predicted"/>
<dbReference type="HOGENOM" id="CLU_1205525_0_0_1"/>
<name>J6F191_TRIAS</name>
<evidence type="ECO:0000313" key="1">
    <source>
        <dbReference type="EMBL" id="EJT50709.1"/>
    </source>
</evidence>
<accession>J6F191</accession>
<dbReference type="EMBL" id="ALBS01000096">
    <property type="protein sequence ID" value="EJT50709.1"/>
    <property type="molecule type" value="Genomic_DNA"/>
</dbReference>
<evidence type="ECO:0000313" key="2">
    <source>
        <dbReference type="Proteomes" id="UP000002748"/>
    </source>
</evidence>
<dbReference type="GeneID" id="25991773"/>
<organism evidence="1 2">
    <name type="scientific">Trichosporon asahii var. asahii (strain ATCC 90039 / CBS 2479 / JCM 2466 / KCTC 7840 / NBRC 103889/ NCYC 2677 / UAMH 7654)</name>
    <name type="common">Yeast</name>
    <dbReference type="NCBI Taxonomy" id="1186058"/>
    <lineage>
        <taxon>Eukaryota</taxon>
        <taxon>Fungi</taxon>
        <taxon>Dikarya</taxon>
        <taxon>Basidiomycota</taxon>
        <taxon>Agaricomycotina</taxon>
        <taxon>Tremellomycetes</taxon>
        <taxon>Trichosporonales</taxon>
        <taxon>Trichosporonaceae</taxon>
        <taxon>Trichosporon</taxon>
    </lineage>
</organism>
<sequence>MSCSIQEFDPAAAAEDLQHQYHRTTKCGVAPGKLAPELVILHDVDEARDVIGETGYEGDDDTPGWPSTGSLRLHLESTGTGSIGMHDILHGFNYIMKFPKLPASERNKWRPSPETEILVVSSPEFNALEIKYRTLPGFVIDEGYVADHKFQRREPDPGDGGDDIIRQALARCQGCWEKGYHRPQVDISCKAFGVPVPGYPNNVSQEDIEKTRAWLNGAPPEEPGSEFSST</sequence>
<comment type="caution">
    <text evidence="1">The sequence shown here is derived from an EMBL/GenBank/DDBJ whole genome shotgun (WGS) entry which is preliminary data.</text>
</comment>
<dbReference type="AlphaFoldDB" id="J6F191"/>
<dbReference type="VEuPathDB" id="FungiDB:A1Q1_08261"/>
<reference evidence="1 2" key="1">
    <citation type="journal article" date="2012" name="Eukaryot. Cell">
        <title>Draft genome sequence of CBS 2479, the standard type strain of Trichosporon asahii.</title>
        <authorList>
            <person name="Yang R.Y."/>
            <person name="Li H.T."/>
            <person name="Zhu H."/>
            <person name="Zhou G.P."/>
            <person name="Wang M."/>
            <person name="Wang L."/>
        </authorList>
    </citation>
    <scope>NUCLEOTIDE SEQUENCE [LARGE SCALE GENOMIC DNA]</scope>
    <source>
        <strain evidence="2">ATCC 90039 / CBS 2479 / JCM 2466 / KCTC 7840 / NCYC 2677 / UAMH 7654</strain>
    </source>
</reference>
<protein>
    <submittedName>
        <fullName evidence="1">Uncharacterized protein</fullName>
    </submittedName>
</protein>
<dbReference type="KEGG" id="tasa:A1Q1_08261"/>
<dbReference type="RefSeq" id="XP_014181883.1">
    <property type="nucleotide sequence ID" value="XM_014326408.1"/>
</dbReference>